<dbReference type="Gene3D" id="3.40.50.300">
    <property type="entry name" value="P-loop containing nucleotide triphosphate hydrolases"/>
    <property type="match status" value="1"/>
</dbReference>
<dbReference type="Proteomes" id="UP000006250">
    <property type="component" value="Unassembled WGS sequence"/>
</dbReference>
<accession>E1JY13</accession>
<dbReference type="eggNOG" id="COG0489">
    <property type="taxonomic scope" value="Bacteria"/>
</dbReference>
<name>E1JY13_SOLFR</name>
<reference evidence="2 3" key="1">
    <citation type="submission" date="2010-08" db="EMBL/GenBank/DDBJ databases">
        <title>The draft genome of Desulfovibrio fructosovorans JJ.</title>
        <authorList>
            <consortium name="US DOE Joint Genome Institute (JGI-PGF)"/>
            <person name="Lucas S."/>
            <person name="Copeland A."/>
            <person name="Lapidus A."/>
            <person name="Cheng J.-F."/>
            <person name="Bruce D."/>
            <person name="Goodwin L."/>
            <person name="Pitluck S."/>
            <person name="Land M.L."/>
            <person name="Hauser L."/>
            <person name="Chang Y.-J."/>
            <person name="Jeffries C."/>
            <person name="Wall J.D."/>
            <person name="Stahl D.A."/>
            <person name="Arkin A.P."/>
            <person name="Dehal P."/>
            <person name="Stolyar S.M."/>
            <person name="Hazen T.C."/>
            <person name="Woyke T.J."/>
        </authorList>
    </citation>
    <scope>NUCLEOTIDE SEQUENCE [LARGE SCALE GENOMIC DNA]</scope>
    <source>
        <strain evidence="2 3">JJ</strain>
    </source>
</reference>
<sequence>MELRHFLRLLWRRRRLLFWVFAPIFFSLAVLALIAEPQYVATAKVFLGHSPNKASLLAQLTLDATTQNAATLTEAERDSYEALANTALVLRPLVDEEHLTRKRKSLQILELVPFVRGIIDNSWPRFGRRDLTYEELSNRSLVHTVFPRPYIKAAMAEDADLLEFTALAESMDKAITLANAAARSFMARETAMRREECRAMAQAAANALPRARADYEKRLAIESAVRRREKAVDLSQEAEEIVTRYFLLAGDRDANRLALLKARAMADNVAAQLSRRPEMHKATATKQLSNDITALKMTLRDLYLDLAGAKTRLTAAHPAVKEIEAKIALAKGLLKNEELKVFGSETASMDQTFRFLHERLAAYTADRAGYKAQDAAYATLLAELDKTVQAYPGRTAAVALASAQAEAAQTFLLSLNQLHTAADLGQHLNLSLARMAQPASMPDKIDEYRSPRLSFMLALGVALGVFLALAAALVAEYVDAAATRPGALATAGSARLPTIPLGEAEARTQSLRRLREALFPESGTDPHRLLVTAPGREAAEASRELALGLATALARSGRRTVLADTALGNDALAALAGIAPTPGLADVLAGETSLEAAIAPRGQKELFLLPPGTPPASPEDADRLLDGPRLDAALTRLSKAYDVVILCAAPVADSGDALRLARSADAVLLAVTPGRTPRPVLAEGAARLQTASGGATRVVYCDAPETASSHLRKCKALYDRIARKTGARGEIL</sequence>
<evidence type="ECO:0000256" key="1">
    <source>
        <dbReference type="SAM" id="Phobius"/>
    </source>
</evidence>
<dbReference type="PANTHER" id="PTHR32309:SF31">
    <property type="entry name" value="CAPSULAR EXOPOLYSACCHARIDE FAMILY"/>
    <property type="match status" value="1"/>
</dbReference>
<protein>
    <submittedName>
        <fullName evidence="2">Lipopolysaccharide biosynthesis protein</fullName>
    </submittedName>
</protein>
<feature type="transmembrane region" description="Helical" evidence="1">
    <location>
        <begin position="453"/>
        <end position="475"/>
    </location>
</feature>
<dbReference type="STRING" id="596151.DesfrDRAFT_2512"/>
<gene>
    <name evidence="2" type="ORF">DesfrDRAFT_2512</name>
</gene>
<dbReference type="AlphaFoldDB" id="E1JY13"/>
<keyword evidence="1" id="KW-1133">Transmembrane helix</keyword>
<comment type="caution">
    <text evidence="2">The sequence shown here is derived from an EMBL/GenBank/DDBJ whole genome shotgun (WGS) entry which is preliminary data.</text>
</comment>
<dbReference type="SUPFAM" id="SSF52540">
    <property type="entry name" value="P-loop containing nucleoside triphosphate hydrolases"/>
    <property type="match status" value="1"/>
</dbReference>
<keyword evidence="1" id="KW-0472">Membrane</keyword>
<dbReference type="PANTHER" id="PTHR32309">
    <property type="entry name" value="TYROSINE-PROTEIN KINASE"/>
    <property type="match status" value="1"/>
</dbReference>
<dbReference type="InterPro" id="IPR050445">
    <property type="entry name" value="Bact_polysacc_biosynth/exp"/>
</dbReference>
<keyword evidence="1" id="KW-0812">Transmembrane</keyword>
<evidence type="ECO:0000313" key="2">
    <source>
        <dbReference type="EMBL" id="EFL50751.1"/>
    </source>
</evidence>
<evidence type="ECO:0000313" key="3">
    <source>
        <dbReference type="Proteomes" id="UP000006250"/>
    </source>
</evidence>
<keyword evidence="3" id="KW-1185">Reference proteome</keyword>
<organism evidence="2 3">
    <name type="scientific">Solidesulfovibrio fructosivorans JJ]</name>
    <dbReference type="NCBI Taxonomy" id="596151"/>
    <lineage>
        <taxon>Bacteria</taxon>
        <taxon>Pseudomonadati</taxon>
        <taxon>Thermodesulfobacteriota</taxon>
        <taxon>Desulfovibrionia</taxon>
        <taxon>Desulfovibrionales</taxon>
        <taxon>Desulfovibrionaceae</taxon>
        <taxon>Solidesulfovibrio</taxon>
    </lineage>
</organism>
<proteinExistence type="predicted"/>
<dbReference type="OrthoDB" id="5439521at2"/>
<dbReference type="EMBL" id="AECZ01000016">
    <property type="protein sequence ID" value="EFL50751.1"/>
    <property type="molecule type" value="Genomic_DNA"/>
</dbReference>
<dbReference type="InterPro" id="IPR027417">
    <property type="entry name" value="P-loop_NTPase"/>
</dbReference>
<dbReference type="RefSeq" id="WP_005994354.1">
    <property type="nucleotide sequence ID" value="NZ_AECZ01000016.1"/>
</dbReference>